<dbReference type="InterPro" id="IPR006620">
    <property type="entry name" value="Pro_4_hyd_alph"/>
</dbReference>
<evidence type="ECO:0000256" key="2">
    <source>
        <dbReference type="ARBA" id="ARBA00022723"/>
    </source>
</evidence>
<dbReference type="Pfam" id="PF13640">
    <property type="entry name" value="2OG-FeII_Oxy_3"/>
    <property type="match status" value="1"/>
</dbReference>
<dbReference type="OrthoDB" id="24122at10239"/>
<dbReference type="GO" id="GO:0016705">
    <property type="term" value="F:oxidoreductase activity, acting on paired donors, with incorporation or reduction of molecular oxygen"/>
    <property type="evidence" value="ECO:0007669"/>
    <property type="project" value="InterPro"/>
</dbReference>
<keyword evidence="2" id="KW-0479">Metal-binding</keyword>
<dbReference type="PANTHER" id="PTHR10869:SF246">
    <property type="entry name" value="TRANSMEMBRANE PROLYL 4-HYDROXYLASE"/>
    <property type="match status" value="1"/>
</dbReference>
<dbReference type="Proteomes" id="UP000006525">
    <property type="component" value="Segment"/>
</dbReference>
<evidence type="ECO:0000256" key="1">
    <source>
        <dbReference type="ARBA" id="ARBA00001961"/>
    </source>
</evidence>
<evidence type="ECO:0000256" key="3">
    <source>
        <dbReference type="ARBA" id="ARBA00022964"/>
    </source>
</evidence>
<keyword evidence="3" id="KW-0223">Dioxygenase</keyword>
<dbReference type="RefSeq" id="YP_004322839.1">
    <property type="nucleotide sequence ID" value="NC_015281.1"/>
</dbReference>
<dbReference type="EMBL" id="GU071096">
    <property type="protein sequence ID" value="ADO97784.1"/>
    <property type="molecule type" value="Genomic_DNA"/>
</dbReference>
<dbReference type="KEGG" id="vg:10327328"/>
<proteinExistence type="predicted"/>
<evidence type="ECO:0000313" key="7">
    <source>
        <dbReference type="EMBL" id="ADO97784.1"/>
    </source>
</evidence>
<evidence type="ECO:0000256" key="4">
    <source>
        <dbReference type="ARBA" id="ARBA00023002"/>
    </source>
</evidence>
<dbReference type="InterPro" id="IPR044862">
    <property type="entry name" value="Pro_4_hyd_alph_FE2OG_OXY"/>
</dbReference>
<keyword evidence="5" id="KW-0408">Iron</keyword>
<accession>E3SJJ4</accession>
<keyword evidence="8" id="KW-1185">Reference proteome</keyword>
<evidence type="ECO:0000313" key="8">
    <source>
        <dbReference type="Proteomes" id="UP000006525"/>
    </source>
</evidence>
<gene>
    <name evidence="7" type="ORF">SShM2_173</name>
</gene>
<name>E3SJJ4_9CAUD</name>
<keyword evidence="4" id="KW-0560">Oxidoreductase</keyword>
<dbReference type="PANTHER" id="PTHR10869">
    <property type="entry name" value="PROLYL 4-HYDROXYLASE ALPHA SUBUNIT"/>
    <property type="match status" value="1"/>
</dbReference>
<dbReference type="InterPro" id="IPR045054">
    <property type="entry name" value="P4HA-like"/>
</dbReference>
<dbReference type="GO" id="GO:0031418">
    <property type="term" value="F:L-ascorbic acid binding"/>
    <property type="evidence" value="ECO:0007669"/>
    <property type="project" value="InterPro"/>
</dbReference>
<evidence type="ECO:0000259" key="6">
    <source>
        <dbReference type="SMART" id="SM00702"/>
    </source>
</evidence>
<dbReference type="GeneID" id="10327328"/>
<dbReference type="Gene3D" id="2.60.120.620">
    <property type="entry name" value="q2cbj1_9rhob like domain"/>
    <property type="match status" value="1"/>
</dbReference>
<dbReference type="GO" id="GO:0051213">
    <property type="term" value="F:dioxygenase activity"/>
    <property type="evidence" value="ECO:0007669"/>
    <property type="project" value="UniProtKB-KW"/>
</dbReference>
<evidence type="ECO:0000256" key="5">
    <source>
        <dbReference type="ARBA" id="ARBA00023004"/>
    </source>
</evidence>
<sequence>MNVQERSLGMATDLKDYIRCYDNLVPMDLCHQIINQFELERRKEVVDKKFRPKWTEFNVSKHFSEPSWQMIQTQVQKYFVDAIGLYIKDLDVGADFPSSYCFEEYRIKKYEKGSDDQFQDHVDVQDYQSARRFVSVMLYLNNAPVGGRTHFPRIDYEIEAKECRVAIFPANWMFRHAGRPTVESNKYIMGSYLHYL</sequence>
<comment type="cofactor">
    <cofactor evidence="1">
        <name>L-ascorbate</name>
        <dbReference type="ChEBI" id="CHEBI:38290"/>
    </cofactor>
</comment>
<dbReference type="GO" id="GO:0005506">
    <property type="term" value="F:iron ion binding"/>
    <property type="evidence" value="ECO:0007669"/>
    <property type="project" value="InterPro"/>
</dbReference>
<reference evidence="7 8" key="1">
    <citation type="journal article" date="2010" name="Environ. Microbiol.">
        <title>Genomic analysis of oceanic cyanobacterial myoviruses compared with T4-like myoviruses from diverse hosts and environments.</title>
        <authorList>
            <person name="Sullivan M.B."/>
            <person name="Huang K.H."/>
            <person name="Ignacio-Espinoza J.C."/>
            <person name="Berlin A.M."/>
            <person name="Kelly L."/>
            <person name="Weigele P.R."/>
            <person name="DeFrancesco A.S."/>
            <person name="Kern S.E."/>
            <person name="Thompson L.R."/>
            <person name="Young S."/>
            <person name="Yandava C."/>
            <person name="Fu R."/>
            <person name="Krastins B."/>
            <person name="Chase M."/>
            <person name="Sarracino D."/>
            <person name="Osburne M.S."/>
            <person name="Henn M.R."/>
            <person name="Chisholm S.W."/>
        </authorList>
    </citation>
    <scope>NUCLEOTIDE SEQUENCE [LARGE SCALE GENOMIC DNA]</scope>
    <source>
        <strain evidence="7">8102-4</strain>
    </source>
</reference>
<organism evidence="7 8">
    <name type="scientific">Synechococcus phage S-ShM2</name>
    <dbReference type="NCBI Taxonomy" id="445683"/>
    <lineage>
        <taxon>Viruses</taxon>
        <taxon>Duplodnaviria</taxon>
        <taxon>Heunggongvirae</taxon>
        <taxon>Uroviricota</taxon>
        <taxon>Caudoviricetes</taxon>
        <taxon>Pantevenvirales</taxon>
        <taxon>Kyanoviridae</taxon>
        <taxon>Ahtivirus</taxon>
        <taxon>Ahtivirus sagseatwo</taxon>
    </lineage>
</organism>
<dbReference type="SMART" id="SM00702">
    <property type="entry name" value="P4Hc"/>
    <property type="match status" value="1"/>
</dbReference>
<protein>
    <submittedName>
        <fullName evidence="7">2OG-Fe(II) oxygenase</fullName>
    </submittedName>
</protein>
<feature type="domain" description="Prolyl 4-hydroxylase alpha subunit" evidence="6">
    <location>
        <begin position="16"/>
        <end position="194"/>
    </location>
</feature>